<organism evidence="1 2">
    <name type="scientific">Microbacterium memoriense</name>
    <dbReference type="NCBI Taxonomy" id="2978350"/>
    <lineage>
        <taxon>Bacteria</taxon>
        <taxon>Bacillati</taxon>
        <taxon>Actinomycetota</taxon>
        <taxon>Actinomycetes</taxon>
        <taxon>Micrococcales</taxon>
        <taxon>Microbacteriaceae</taxon>
        <taxon>Microbacterium</taxon>
    </lineage>
</organism>
<dbReference type="Proteomes" id="UP001300496">
    <property type="component" value="Unassembled WGS sequence"/>
</dbReference>
<reference evidence="1 2" key="1">
    <citation type="journal article" date="2024" name="Int. J. Syst. Evol. Microbiol.">
        <title>Microbacterium memoriense sp. nov., a member of the Actinomycetota from marine beach sediment of the north coast of Portugal.</title>
        <authorList>
            <person name="Santos J.D.N.D."/>
            <person name="Klimek D."/>
            <person name="Calusinska M."/>
            <person name="Lobo-da-Cunha A."/>
            <person name="Catita J."/>
            <person name="Goncalves H."/>
            <person name="Gonzalez I."/>
            <person name="Lage O.M."/>
        </authorList>
    </citation>
    <scope>NUCLEOTIDE SEQUENCE [LARGE SCALE GENOMIC DNA]</scope>
    <source>
        <strain evidence="1 2">PMIC_1C1B</strain>
    </source>
</reference>
<keyword evidence="2" id="KW-1185">Reference proteome</keyword>
<dbReference type="RefSeq" id="WP_261606124.1">
    <property type="nucleotide sequence ID" value="NZ_JAODOR010000004.1"/>
</dbReference>
<evidence type="ECO:0000313" key="2">
    <source>
        <dbReference type="Proteomes" id="UP001300496"/>
    </source>
</evidence>
<name>A0ABT2PAJ8_9MICO</name>
<dbReference type="Pfam" id="PF09438">
    <property type="entry name" value="DUF2017"/>
    <property type="match status" value="1"/>
</dbReference>
<comment type="caution">
    <text evidence="1">The sequence shown here is derived from an EMBL/GenBank/DDBJ whole genome shotgun (WGS) entry which is preliminary data.</text>
</comment>
<proteinExistence type="predicted"/>
<dbReference type="EMBL" id="JAODOR010000004">
    <property type="protein sequence ID" value="MCT9001595.1"/>
    <property type="molecule type" value="Genomic_DNA"/>
</dbReference>
<dbReference type="InterPro" id="IPR018561">
    <property type="entry name" value="AosR"/>
</dbReference>
<accession>A0ABT2PAJ8</accession>
<gene>
    <name evidence="1" type="ORF">N4R40_04330</name>
</gene>
<protein>
    <submittedName>
        <fullName evidence="1">DUF2017 domain-containing protein</fullName>
    </submittedName>
</protein>
<sequence>MTGSVELDLSLIEAAHLTDLVEQFIEVISAGEATDDPAVARLVPDAYRDDDAAAEEFRRLTQSDLLDRRLADAQLVATTLLRDGEQLSPASLDVTEFDDRLRVHLDRHASAAWLRTLSALRLVLATRLGIHTEDDHDDADGRFGIYDWLGYRLDGLVRALER</sequence>
<evidence type="ECO:0000313" key="1">
    <source>
        <dbReference type="EMBL" id="MCT9001595.1"/>
    </source>
</evidence>